<keyword evidence="1" id="KW-0732">Signal</keyword>
<keyword evidence="3" id="KW-1185">Reference proteome</keyword>
<evidence type="ECO:0000256" key="1">
    <source>
        <dbReference type="SAM" id="SignalP"/>
    </source>
</evidence>
<name>A0A4P6ML80_9BACT</name>
<dbReference type="KEGG" id="mphi:EG856_00060"/>
<protein>
    <recommendedName>
        <fullName evidence="4">Lipoprotein</fullName>
    </recommendedName>
</protein>
<dbReference type="PROSITE" id="PS51257">
    <property type="entry name" value="PROKAR_LIPOPROTEIN"/>
    <property type="match status" value="1"/>
</dbReference>
<dbReference type="InterPro" id="IPR011055">
    <property type="entry name" value="Dup_hybrid_motif"/>
</dbReference>
<organism evidence="2 3">
    <name type="scientific">Mycoplasmopsis phocirhinis</name>
    <dbReference type="NCBI Taxonomy" id="142650"/>
    <lineage>
        <taxon>Bacteria</taxon>
        <taxon>Bacillati</taxon>
        <taxon>Mycoplasmatota</taxon>
        <taxon>Mycoplasmoidales</taxon>
        <taxon>Metamycoplasmataceae</taxon>
        <taxon>Mycoplasmopsis</taxon>
    </lineage>
</organism>
<dbReference type="EMBL" id="CP034841">
    <property type="protein sequence ID" value="QBF34335.1"/>
    <property type="molecule type" value="Genomic_DNA"/>
</dbReference>
<feature type="signal peptide" evidence="1">
    <location>
        <begin position="1"/>
        <end position="23"/>
    </location>
</feature>
<proteinExistence type="predicted"/>
<dbReference type="RefSeq" id="WP_130429113.1">
    <property type="nucleotide sequence ID" value="NZ_CP034841.1"/>
</dbReference>
<accession>A0A4P6ML80</accession>
<feature type="chain" id="PRO_5020857747" description="Lipoprotein" evidence="1">
    <location>
        <begin position="24"/>
        <end position="758"/>
    </location>
</feature>
<evidence type="ECO:0000313" key="3">
    <source>
        <dbReference type="Proteomes" id="UP000289326"/>
    </source>
</evidence>
<dbReference type="Proteomes" id="UP000289326">
    <property type="component" value="Chromosome"/>
</dbReference>
<dbReference type="OrthoDB" id="393355at2"/>
<evidence type="ECO:0000313" key="2">
    <source>
        <dbReference type="EMBL" id="QBF34335.1"/>
    </source>
</evidence>
<reference evidence="2 3" key="1">
    <citation type="submission" date="2019-01" db="EMBL/GenBank/DDBJ databases">
        <title>Complete sequence and annotation of the Mycoplasma phocirhinis strain 852T genome.</title>
        <authorList>
            <person name="Frasca S.Jr."/>
            <person name="Kutish G.F."/>
            <person name="Castellanos Gell J."/>
            <person name="Michaels D.L."/>
            <person name="Brown D.R."/>
        </authorList>
    </citation>
    <scope>NUCLEOTIDE SEQUENCE [LARGE SCALE GENOMIC DNA]</scope>
    <source>
        <strain evidence="2 3">852</strain>
    </source>
</reference>
<gene>
    <name evidence="2" type="ORF">EG856_00060</name>
</gene>
<sequence length="758" mass="86462">MKIKKYSSLLLIPTLTLPISVVACVNKKQEQKPDKSEIKTDSTPKTEKNNVTQVDTTFHIEPIQTYFKYNDRVADLFKFKNPDANISKIEFRKLSQNNYINKHFDFDFTAFKNILINDLNINAEQINQLKWKFDYHNIDLDPANIHDVILPIKIISPANIKNNDKNLFVEHKLEFKLQGIKLSASDEKKYKDIDALNMVLKQNITSQSVNVNFNEDAKTEFVELLDKYDVKQLSNQNLNKLFTLSGFDLSELKNGYDDQEVNIFVNGIDLVKNQELDKITVSIRVANGKVKTDKKTNKTTKESKENIGFNIYKEIELNDAWEEVFLNQKLSANVLFSINNNNIFNADFTKLTKDDFALKSLIKRAEYKINSYRALNLRNGILELEVSLNNKKYTFNKKVGTGNYSNPFQDDFVAKNVNAYNFIIDTLTREDISKVNDSIFNIYGTNLLSGGYDSTRAVYGARVSTPSFLHLGEDYLAPAHTPVVAPYDGEIIGIFAREQNSAQKDDASAVGTSLMMRVKKSELNLTPAQLEKEFNITSTGQLDEWMYIGFIHLDANLTMNNSNLNIAQSQYTTGKNSFSIAVNSSTNKEVDVINPIKVKKGQVIGFLGTPDTNGGWMPHAHITVYNNTDKHFNENGFYTNITRTREKRINDWNFVKYYEDVQKDSTKQKPDPFRSIRVDGVTTKVTPGGSKVVPVDPITGEKISDQENTENEHLIWISNPISDQVERNGLVDPNVLFKIRGEKSFSFDLEQLFELHDK</sequence>
<dbReference type="NCBIfam" id="NF045981">
    <property type="entry name" value="MSC0775_fam_LP"/>
    <property type="match status" value="1"/>
</dbReference>
<evidence type="ECO:0008006" key="4">
    <source>
        <dbReference type="Google" id="ProtNLM"/>
    </source>
</evidence>
<dbReference type="AlphaFoldDB" id="A0A4P6ML80"/>
<dbReference type="Gene3D" id="2.70.70.10">
    <property type="entry name" value="Glucose Permease (Domain IIA)"/>
    <property type="match status" value="1"/>
</dbReference>